<reference evidence="2 3" key="1">
    <citation type="submission" date="2012-11" db="EMBL/GenBank/DDBJ databases">
        <authorList>
            <person name="Huguet-Tapia J.C."/>
            <person name="Durkin A.S."/>
            <person name="Pettis G.S."/>
            <person name="Badger J.H."/>
        </authorList>
    </citation>
    <scope>NUCLEOTIDE SEQUENCE [LARGE SCALE GENOMIC DNA]</scope>
    <source>
        <strain evidence="2 3">91-03</strain>
    </source>
</reference>
<sequence>MYGPQGAHGTYDSQGIPIVQNTQDSQGIPVIRNTQDAQGVPGIQPSHGVQPPHGTHGPQDGQGGPDSPAGPRGDAPGRHASRDRSRNQQPEEGWRFSRRRRGAQSPQTEPDRLQGDPTGTAPGTDRIQPGTDHPQPGMDRLLPGTDRMRPDGTRPEHTDDRPQDRTQPPTDRPHSAPDRIPSHTDHSGGGSDRLENGGTGPLPSDRAGDADGTPGEGADRIRGGGSERIGRRSRMDGMDRMDRADHVDRVNRVDGMDQTDRTDRPDLVDRGSRAARRRRADRLDQVVNRLHTAGSGNGGRVGVTYKYFGAPDGATAARVPISMRPEELGGDELGMNGMFTKIKPETMAAMVLTGIEGVPLHKVPPLELVVLHPDYAVVKLPMTVVDPLRGIGEEAVGAAAFIWSTVPDRGGPQDAFNVYQLLHEWQDFSHRLHEAGHQPYCLVWP</sequence>
<feature type="compositionally biased region" description="Low complexity" evidence="1">
    <location>
        <begin position="51"/>
        <end position="71"/>
    </location>
</feature>
<protein>
    <submittedName>
        <fullName evidence="2">Uncharacterized protein</fullName>
    </submittedName>
</protein>
<accession>L1KUE8</accession>
<feature type="compositionally biased region" description="Basic and acidic residues" evidence="1">
    <location>
        <begin position="75"/>
        <end position="86"/>
    </location>
</feature>
<dbReference type="EMBL" id="AEJC01000373">
    <property type="protein sequence ID" value="EKX64421.1"/>
    <property type="molecule type" value="Genomic_DNA"/>
</dbReference>
<organism evidence="2 3">
    <name type="scientific">Streptomyces ipomoeae 91-03</name>
    <dbReference type="NCBI Taxonomy" id="698759"/>
    <lineage>
        <taxon>Bacteria</taxon>
        <taxon>Bacillati</taxon>
        <taxon>Actinomycetota</taxon>
        <taxon>Actinomycetes</taxon>
        <taxon>Kitasatosporales</taxon>
        <taxon>Streptomycetaceae</taxon>
        <taxon>Streptomyces</taxon>
    </lineage>
</organism>
<feature type="compositionally biased region" description="Basic and acidic residues" evidence="1">
    <location>
        <begin position="228"/>
        <end position="272"/>
    </location>
</feature>
<keyword evidence="3" id="KW-1185">Reference proteome</keyword>
<dbReference type="AlphaFoldDB" id="L1KUE8"/>
<name>L1KUE8_9ACTN</name>
<feature type="compositionally biased region" description="Basic and acidic residues" evidence="1">
    <location>
        <begin position="146"/>
        <end position="164"/>
    </location>
</feature>
<evidence type="ECO:0000313" key="3">
    <source>
        <dbReference type="Proteomes" id="UP000010411"/>
    </source>
</evidence>
<feature type="compositionally biased region" description="Basic and acidic residues" evidence="1">
    <location>
        <begin position="171"/>
        <end position="186"/>
    </location>
</feature>
<comment type="caution">
    <text evidence="2">The sequence shown here is derived from an EMBL/GenBank/DDBJ whole genome shotgun (WGS) entry which is preliminary data.</text>
</comment>
<proteinExistence type="predicted"/>
<dbReference type="PATRIC" id="fig|698759.3.peg.4941"/>
<feature type="compositionally biased region" description="Polar residues" evidence="1">
    <location>
        <begin position="19"/>
        <end position="37"/>
    </location>
</feature>
<dbReference type="Proteomes" id="UP000010411">
    <property type="component" value="Unassembled WGS sequence"/>
</dbReference>
<feature type="region of interest" description="Disordered" evidence="1">
    <location>
        <begin position="1"/>
        <end position="281"/>
    </location>
</feature>
<gene>
    <name evidence="2" type="ORF">STRIP9103_05823</name>
</gene>
<evidence type="ECO:0000313" key="2">
    <source>
        <dbReference type="EMBL" id="EKX64421.1"/>
    </source>
</evidence>
<evidence type="ECO:0000256" key="1">
    <source>
        <dbReference type="SAM" id="MobiDB-lite"/>
    </source>
</evidence>